<comment type="caution">
    <text evidence="1">The sequence shown here is derived from an EMBL/GenBank/DDBJ whole genome shotgun (WGS) entry which is preliminary data.</text>
</comment>
<dbReference type="Pfam" id="PF04267">
    <property type="entry name" value="SoxD"/>
    <property type="match status" value="1"/>
</dbReference>
<dbReference type="GO" id="GO:0046653">
    <property type="term" value="P:tetrahydrofolate metabolic process"/>
    <property type="evidence" value="ECO:0007669"/>
    <property type="project" value="InterPro"/>
</dbReference>
<keyword evidence="2" id="KW-1185">Reference proteome</keyword>
<dbReference type="EMBL" id="QZWZ01000025">
    <property type="protein sequence ID" value="RJT32679.1"/>
    <property type="molecule type" value="Genomic_DNA"/>
</dbReference>
<name>A0A3A5KCP2_9HYPH</name>
<dbReference type="Gene3D" id="3.30.2270.10">
    <property type="entry name" value="Folate-binding superfamily"/>
    <property type="match status" value="1"/>
</dbReference>
<sequence>MKLLTCPVNGPRNITEFQYLGPVRAASAEQPEQLIEALFYAENPLGVMREWWRHTPSNTVFIAERHTVSDQIAATYLPNRKPA</sequence>
<dbReference type="AlphaFoldDB" id="A0A3A5KCP2"/>
<dbReference type="OrthoDB" id="7159274at2"/>
<proteinExistence type="predicted"/>
<accession>A0A3A5KCP2</accession>
<gene>
    <name evidence="1" type="ORF">D3227_26150</name>
</gene>
<dbReference type="Proteomes" id="UP000272706">
    <property type="component" value="Unassembled WGS sequence"/>
</dbReference>
<dbReference type="GO" id="GO:0008115">
    <property type="term" value="F:sarcosine oxidase activity"/>
    <property type="evidence" value="ECO:0007669"/>
    <property type="project" value="InterPro"/>
</dbReference>
<evidence type="ECO:0000313" key="2">
    <source>
        <dbReference type="Proteomes" id="UP000272706"/>
    </source>
</evidence>
<protein>
    <submittedName>
        <fullName evidence="1">Sarcosine oxidase subunit delta</fullName>
    </submittedName>
</protein>
<evidence type="ECO:0000313" key="1">
    <source>
        <dbReference type="EMBL" id="RJT32679.1"/>
    </source>
</evidence>
<organism evidence="1 2">
    <name type="scientific">Mesorhizobium waimense</name>
    <dbReference type="NCBI Taxonomy" id="1300307"/>
    <lineage>
        <taxon>Bacteria</taxon>
        <taxon>Pseudomonadati</taxon>
        <taxon>Pseudomonadota</taxon>
        <taxon>Alphaproteobacteria</taxon>
        <taxon>Hyphomicrobiales</taxon>
        <taxon>Phyllobacteriaceae</taxon>
        <taxon>Mesorhizobium</taxon>
    </lineage>
</organism>
<dbReference type="InterPro" id="IPR006279">
    <property type="entry name" value="SoxD"/>
</dbReference>
<reference evidence="1 2" key="1">
    <citation type="submission" date="2018-09" db="EMBL/GenBank/DDBJ databases">
        <title>Mesorhizobium carmichaelinearum sp. nov. isolated from Carmichaelinea spp. root nodules in New Zealand.</title>
        <authorList>
            <person name="De Meyer S.E."/>
        </authorList>
    </citation>
    <scope>NUCLEOTIDE SEQUENCE [LARGE SCALE GENOMIC DNA]</scope>
    <source>
        <strain evidence="1 2">ICMP19557</strain>
    </source>
</reference>
<dbReference type="InterPro" id="IPR038561">
    <property type="entry name" value="SoxD_sf"/>
</dbReference>
<dbReference type="RefSeq" id="WP_120017230.1">
    <property type="nucleotide sequence ID" value="NZ_QZWZ01000025.1"/>
</dbReference>